<comment type="subunit">
    <text evidence="12">Component of the SWR1 chromatin-remodeling complex and of the NuA4 histone acetyltransferase complex.</text>
</comment>
<keyword evidence="17" id="KW-1185">Reference proteome</keyword>
<protein>
    <recommendedName>
        <fullName evidence="3">SWR1-complex protein 4</fullName>
    </recommendedName>
</protein>
<accession>A0A9Q3D2X2</accession>
<keyword evidence="6" id="KW-0805">Transcription regulation</keyword>
<evidence type="ECO:0000256" key="11">
    <source>
        <dbReference type="ARBA" id="ARBA00025264"/>
    </source>
</evidence>
<dbReference type="Proteomes" id="UP000765509">
    <property type="component" value="Unassembled WGS sequence"/>
</dbReference>
<dbReference type="FunFam" id="1.10.10.60:FF:000521">
    <property type="entry name" value="SWR1-complex protein 4"/>
    <property type="match status" value="1"/>
</dbReference>
<feature type="coiled-coil region" evidence="13">
    <location>
        <begin position="422"/>
        <end position="449"/>
    </location>
</feature>
<dbReference type="GO" id="GO:0000122">
    <property type="term" value="P:negative regulation of transcription by RNA polymerase II"/>
    <property type="evidence" value="ECO:0007669"/>
    <property type="project" value="TreeGrafter"/>
</dbReference>
<dbReference type="GO" id="GO:0003714">
    <property type="term" value="F:transcription corepressor activity"/>
    <property type="evidence" value="ECO:0007669"/>
    <property type="project" value="TreeGrafter"/>
</dbReference>
<evidence type="ECO:0000259" key="15">
    <source>
        <dbReference type="SMART" id="SM00717"/>
    </source>
</evidence>
<keyword evidence="13" id="KW-0175">Coiled coil</keyword>
<dbReference type="GO" id="GO:0035267">
    <property type="term" value="C:NuA4 histone acetyltransferase complex"/>
    <property type="evidence" value="ECO:0007669"/>
    <property type="project" value="InterPro"/>
</dbReference>
<dbReference type="InterPro" id="IPR001005">
    <property type="entry name" value="SANT/Myb"/>
</dbReference>
<dbReference type="Gene3D" id="1.10.10.60">
    <property type="entry name" value="Homeodomain-like"/>
    <property type="match status" value="1"/>
</dbReference>
<dbReference type="GO" id="GO:0006338">
    <property type="term" value="P:chromatin remodeling"/>
    <property type="evidence" value="ECO:0007669"/>
    <property type="project" value="InterPro"/>
</dbReference>
<keyword evidence="10" id="KW-0539">Nucleus</keyword>
<feature type="region of interest" description="Disordered" evidence="14">
    <location>
        <begin position="461"/>
        <end position="510"/>
    </location>
</feature>
<dbReference type="OrthoDB" id="19740at2759"/>
<evidence type="ECO:0000256" key="7">
    <source>
        <dbReference type="ARBA" id="ARBA00023159"/>
    </source>
</evidence>
<feature type="domain" description="Myb-like" evidence="15">
    <location>
        <begin position="132"/>
        <end position="184"/>
    </location>
</feature>
<dbReference type="GO" id="GO:0006281">
    <property type="term" value="P:DNA repair"/>
    <property type="evidence" value="ECO:0007669"/>
    <property type="project" value="UniProtKB-KW"/>
</dbReference>
<dbReference type="PANTHER" id="PTHR12855:SF10">
    <property type="entry name" value="DNA METHYLTRANSFERASE 1-ASSOCIATED PROTEIN 1"/>
    <property type="match status" value="1"/>
</dbReference>
<evidence type="ECO:0000256" key="5">
    <source>
        <dbReference type="ARBA" id="ARBA00022853"/>
    </source>
</evidence>
<comment type="function">
    <text evidence="11">Component of the SWR1 complex which mediates the ATP-dependent exchange of histone H2A for the H2A variant HZT1 leading to transcriptional regulation of selected genes by chromatin remodeling. Component of the NuA4 histone acetyltransferase complex which is involved in transcriptional activation of selected genes principally by acetylation of nucleosomal histone H4 and H2A. The NuA4 complex is also involved in DNA repair.</text>
</comment>
<comment type="subcellular location">
    <subcellularLocation>
        <location evidence="1">Nucleus</location>
    </subcellularLocation>
</comment>
<evidence type="ECO:0000313" key="17">
    <source>
        <dbReference type="Proteomes" id="UP000765509"/>
    </source>
</evidence>
<evidence type="ECO:0000256" key="9">
    <source>
        <dbReference type="ARBA" id="ARBA00023204"/>
    </source>
</evidence>
<evidence type="ECO:0000256" key="6">
    <source>
        <dbReference type="ARBA" id="ARBA00023015"/>
    </source>
</evidence>
<keyword evidence="8" id="KW-0804">Transcription</keyword>
<comment type="similarity">
    <text evidence="2">Belongs to the SWC4 family.</text>
</comment>
<evidence type="ECO:0000256" key="3">
    <source>
        <dbReference type="ARBA" id="ARBA00019132"/>
    </source>
</evidence>
<comment type="caution">
    <text evidence="16">The sequence shown here is derived from an EMBL/GenBank/DDBJ whole genome shotgun (WGS) entry which is preliminary data.</text>
</comment>
<evidence type="ECO:0000256" key="4">
    <source>
        <dbReference type="ARBA" id="ARBA00022763"/>
    </source>
</evidence>
<dbReference type="AlphaFoldDB" id="A0A9Q3D2X2"/>
<dbReference type="EMBL" id="AVOT02012042">
    <property type="protein sequence ID" value="MBW0493378.1"/>
    <property type="molecule type" value="Genomic_DNA"/>
</dbReference>
<dbReference type="PANTHER" id="PTHR12855">
    <property type="entry name" value="DNA METHYLTRANSFERASE 1-ASSOCIATED PROTEIN 1 FAMILY MEMBER"/>
    <property type="match status" value="1"/>
</dbReference>
<feature type="region of interest" description="Disordered" evidence="14">
    <location>
        <begin position="273"/>
        <end position="341"/>
    </location>
</feature>
<evidence type="ECO:0000256" key="2">
    <source>
        <dbReference type="ARBA" id="ARBA00006918"/>
    </source>
</evidence>
<evidence type="ECO:0000256" key="12">
    <source>
        <dbReference type="ARBA" id="ARBA00038745"/>
    </source>
</evidence>
<evidence type="ECO:0000256" key="13">
    <source>
        <dbReference type="SAM" id="Coils"/>
    </source>
</evidence>
<evidence type="ECO:0000256" key="8">
    <source>
        <dbReference type="ARBA" id="ARBA00023163"/>
    </source>
</evidence>
<keyword evidence="9" id="KW-0234">DNA repair</keyword>
<reference evidence="16" key="1">
    <citation type="submission" date="2021-03" db="EMBL/GenBank/DDBJ databases">
        <title>Draft genome sequence of rust myrtle Austropuccinia psidii MF-1, a brazilian biotype.</title>
        <authorList>
            <person name="Quecine M.C."/>
            <person name="Pachon D.M.R."/>
            <person name="Bonatelli M.L."/>
            <person name="Correr F.H."/>
            <person name="Franceschini L.M."/>
            <person name="Leite T.F."/>
            <person name="Margarido G.R.A."/>
            <person name="Almeida C.A."/>
            <person name="Ferrarezi J.A."/>
            <person name="Labate C.A."/>
        </authorList>
    </citation>
    <scope>NUCLEOTIDE SEQUENCE</scope>
    <source>
        <strain evidence="16">MF-1</strain>
    </source>
</reference>
<keyword evidence="4" id="KW-0227">DNA damage</keyword>
<name>A0A9Q3D2X2_9BASI</name>
<keyword evidence="7" id="KW-0010">Activator</keyword>
<evidence type="ECO:0000256" key="1">
    <source>
        <dbReference type="ARBA" id="ARBA00004123"/>
    </source>
</evidence>
<sequence>MNSINTTEIIATTSSDPVPTVLVSSEEHLSSNLANDGEDVLIGLIGNNAPSLPLEALRKSVGLKANEHADLKLSSSSSKWCLKPFENPARKDGLKLKHWSLVNDQQVYKFAKYNTTSNVFSYTTEEYYRFLREDDWTKEETDYLFKLLHAYDLRFPVVHDRYDFLGNERSVDDLKARYYSICQKLIHHRHNTADENTKKHLTQNYNFDKQREIERKSHLQSLLNRTPAQLAEEEFLYVETRRLEQNLLKRARNRDELMKLIGGAQYQMFNDLKLWPPTEPQPPRSINLISTSRAPSTAAPIGSSSSHSTNLTQPGKRNPSRGNGQVEESGITDASTETPKAVDPAVQLVEDKKNCVHRFDPSAQIQYRSVGFRSTRITLPKTVAASTRLSGIMTELQIPILVNLPKPLIMPTRTNVESYEGLIQAANQLADLKRQVDRMEAELSIQRKKRDAVVAANASKYQTEAEVEEHENGDSVAPTGHEDDPFGSDGGNLQPRSHKRSASVSSTNSL</sequence>
<evidence type="ECO:0000313" key="16">
    <source>
        <dbReference type="EMBL" id="MBW0493378.1"/>
    </source>
</evidence>
<dbReference type="InterPro" id="IPR027109">
    <property type="entry name" value="Swc4/Dmap1"/>
</dbReference>
<evidence type="ECO:0000256" key="14">
    <source>
        <dbReference type="SAM" id="MobiDB-lite"/>
    </source>
</evidence>
<dbReference type="GO" id="GO:0000812">
    <property type="term" value="C:Swr1 complex"/>
    <property type="evidence" value="ECO:0007669"/>
    <property type="project" value="TreeGrafter"/>
</dbReference>
<organism evidence="16 17">
    <name type="scientific">Austropuccinia psidii MF-1</name>
    <dbReference type="NCBI Taxonomy" id="1389203"/>
    <lineage>
        <taxon>Eukaryota</taxon>
        <taxon>Fungi</taxon>
        <taxon>Dikarya</taxon>
        <taxon>Basidiomycota</taxon>
        <taxon>Pucciniomycotina</taxon>
        <taxon>Pucciniomycetes</taxon>
        <taxon>Pucciniales</taxon>
        <taxon>Sphaerophragmiaceae</taxon>
        <taxon>Austropuccinia</taxon>
    </lineage>
</organism>
<keyword evidence="5" id="KW-0156">Chromatin regulator</keyword>
<dbReference type="Pfam" id="PF16282">
    <property type="entry name" value="SANT_DAMP1_like"/>
    <property type="match status" value="1"/>
</dbReference>
<feature type="compositionally biased region" description="Polar residues" evidence="14">
    <location>
        <begin position="302"/>
        <end position="323"/>
    </location>
</feature>
<dbReference type="SMART" id="SM00717">
    <property type="entry name" value="SANT"/>
    <property type="match status" value="1"/>
</dbReference>
<evidence type="ECO:0000256" key="10">
    <source>
        <dbReference type="ARBA" id="ARBA00023242"/>
    </source>
</evidence>
<dbReference type="InterPro" id="IPR032563">
    <property type="entry name" value="DAMP1_SANT-like"/>
</dbReference>
<gene>
    <name evidence="16" type="ORF">O181_033093</name>
</gene>
<proteinExistence type="inferred from homology"/>